<keyword evidence="2" id="KW-1185">Reference proteome</keyword>
<dbReference type="EMBL" id="JACASE010000017">
    <property type="protein sequence ID" value="KAF6397171.1"/>
    <property type="molecule type" value="Genomic_DNA"/>
</dbReference>
<comment type="caution">
    <text evidence="1">The sequence shown here is derived from an EMBL/GenBank/DDBJ whole genome shotgun (WGS) entry which is preliminary data.</text>
</comment>
<proteinExistence type="predicted"/>
<dbReference type="Proteomes" id="UP000593571">
    <property type="component" value="Unassembled WGS sequence"/>
</dbReference>
<name>A0A7J8BF89_ROUAE</name>
<evidence type="ECO:0000313" key="2">
    <source>
        <dbReference type="Proteomes" id="UP000593571"/>
    </source>
</evidence>
<evidence type="ECO:0000313" key="1">
    <source>
        <dbReference type="EMBL" id="KAF6397171.1"/>
    </source>
</evidence>
<sequence>MMGYQSRTHSLDGILSDSLARASTRVGRILKAIRPGMLKNLVPILLLKKLPQSSVVALEKLNPLLTGFLERRSKVNGSTKLSLSQLGSRRVFLFYSLWKPLFASSAYGFCHELKIGTTCSLESVKAETNDFNMSSKAVSHGAPPAVILLIYRRDW</sequence>
<organism evidence="1 2">
    <name type="scientific">Rousettus aegyptiacus</name>
    <name type="common">Egyptian fruit bat</name>
    <name type="synonym">Pteropus aegyptiacus</name>
    <dbReference type="NCBI Taxonomy" id="9407"/>
    <lineage>
        <taxon>Eukaryota</taxon>
        <taxon>Metazoa</taxon>
        <taxon>Chordata</taxon>
        <taxon>Craniata</taxon>
        <taxon>Vertebrata</taxon>
        <taxon>Euteleostomi</taxon>
        <taxon>Mammalia</taxon>
        <taxon>Eutheria</taxon>
        <taxon>Laurasiatheria</taxon>
        <taxon>Chiroptera</taxon>
        <taxon>Yinpterochiroptera</taxon>
        <taxon>Pteropodoidea</taxon>
        <taxon>Pteropodidae</taxon>
        <taxon>Rousettinae</taxon>
        <taxon>Rousettus</taxon>
    </lineage>
</organism>
<reference evidence="1 2" key="1">
    <citation type="journal article" date="2020" name="Nature">
        <title>Six reference-quality genomes reveal evolution of bat adaptations.</title>
        <authorList>
            <person name="Jebb D."/>
            <person name="Huang Z."/>
            <person name="Pippel M."/>
            <person name="Hughes G.M."/>
            <person name="Lavrichenko K."/>
            <person name="Devanna P."/>
            <person name="Winkler S."/>
            <person name="Jermiin L.S."/>
            <person name="Skirmuntt E.C."/>
            <person name="Katzourakis A."/>
            <person name="Burkitt-Gray L."/>
            <person name="Ray D.A."/>
            <person name="Sullivan K.A.M."/>
            <person name="Roscito J.G."/>
            <person name="Kirilenko B.M."/>
            <person name="Davalos L.M."/>
            <person name="Corthals A.P."/>
            <person name="Power M.L."/>
            <person name="Jones G."/>
            <person name="Ransome R.D."/>
            <person name="Dechmann D.K.N."/>
            <person name="Locatelli A.G."/>
            <person name="Puechmaille S.J."/>
            <person name="Fedrigo O."/>
            <person name="Jarvis E.D."/>
            <person name="Hiller M."/>
            <person name="Vernes S.C."/>
            <person name="Myers E.W."/>
            <person name="Teeling E.C."/>
        </authorList>
    </citation>
    <scope>NUCLEOTIDE SEQUENCE [LARGE SCALE GENOMIC DNA]</scope>
    <source>
        <strain evidence="1">MRouAeg1</strain>
        <tissue evidence="1">Muscle</tissue>
    </source>
</reference>
<accession>A0A7J8BF89</accession>
<dbReference type="AlphaFoldDB" id="A0A7J8BF89"/>
<gene>
    <name evidence="1" type="ORF">HJG63_009833</name>
</gene>
<protein>
    <submittedName>
        <fullName evidence="1">Uncharacterized protein</fullName>
    </submittedName>
</protein>